<reference evidence="2 3" key="1">
    <citation type="journal article" date="2015" name="Proc. Natl. Acad. Sci. U.S.A.">
        <title>The resurrection genome of Boea hygrometrica: A blueprint for survival of dehydration.</title>
        <authorList>
            <person name="Xiao L."/>
            <person name="Yang G."/>
            <person name="Zhang L."/>
            <person name="Yang X."/>
            <person name="Zhao S."/>
            <person name="Ji Z."/>
            <person name="Zhou Q."/>
            <person name="Hu M."/>
            <person name="Wang Y."/>
            <person name="Chen M."/>
            <person name="Xu Y."/>
            <person name="Jin H."/>
            <person name="Xiao X."/>
            <person name="Hu G."/>
            <person name="Bao F."/>
            <person name="Hu Y."/>
            <person name="Wan P."/>
            <person name="Li L."/>
            <person name="Deng X."/>
            <person name="Kuang T."/>
            <person name="Xiang C."/>
            <person name="Zhu J.K."/>
            <person name="Oliver M.J."/>
            <person name="He Y."/>
        </authorList>
    </citation>
    <scope>NUCLEOTIDE SEQUENCE [LARGE SCALE GENOMIC DNA]</scope>
    <source>
        <strain evidence="3">cv. XS01</strain>
    </source>
</reference>
<sequence>MAGALPYGPPPGPDGSNETSHSPKPQTEVYSARTMADKRAAHPARRTERSPRPVLFLARTSLHLDA</sequence>
<name>A0A2Z6ZY42_9LAMI</name>
<organism evidence="2 3">
    <name type="scientific">Dorcoceras hygrometricum</name>
    <dbReference type="NCBI Taxonomy" id="472368"/>
    <lineage>
        <taxon>Eukaryota</taxon>
        <taxon>Viridiplantae</taxon>
        <taxon>Streptophyta</taxon>
        <taxon>Embryophyta</taxon>
        <taxon>Tracheophyta</taxon>
        <taxon>Spermatophyta</taxon>
        <taxon>Magnoliopsida</taxon>
        <taxon>eudicotyledons</taxon>
        <taxon>Gunneridae</taxon>
        <taxon>Pentapetalae</taxon>
        <taxon>asterids</taxon>
        <taxon>lamiids</taxon>
        <taxon>Lamiales</taxon>
        <taxon>Gesneriaceae</taxon>
        <taxon>Didymocarpoideae</taxon>
        <taxon>Trichosporeae</taxon>
        <taxon>Loxocarpinae</taxon>
        <taxon>Dorcoceras</taxon>
    </lineage>
</organism>
<protein>
    <submittedName>
        <fullName evidence="2">Uncharacterized protein</fullName>
    </submittedName>
</protein>
<evidence type="ECO:0000313" key="2">
    <source>
        <dbReference type="EMBL" id="KZV14187.1"/>
    </source>
</evidence>
<proteinExistence type="predicted"/>
<dbReference type="EMBL" id="KV021455">
    <property type="protein sequence ID" value="KZV14187.1"/>
    <property type="molecule type" value="Genomic_DNA"/>
</dbReference>
<evidence type="ECO:0000256" key="1">
    <source>
        <dbReference type="SAM" id="MobiDB-lite"/>
    </source>
</evidence>
<dbReference type="Proteomes" id="UP000250235">
    <property type="component" value="Unassembled WGS sequence"/>
</dbReference>
<feature type="region of interest" description="Disordered" evidence="1">
    <location>
        <begin position="1"/>
        <end position="54"/>
    </location>
</feature>
<gene>
    <name evidence="2" type="ORF">F511_44262</name>
</gene>
<keyword evidence="3" id="KW-1185">Reference proteome</keyword>
<dbReference type="AlphaFoldDB" id="A0A2Z6ZY42"/>
<feature type="compositionally biased region" description="Polar residues" evidence="1">
    <location>
        <begin position="16"/>
        <end position="29"/>
    </location>
</feature>
<accession>A0A2Z6ZY42</accession>
<evidence type="ECO:0000313" key="3">
    <source>
        <dbReference type="Proteomes" id="UP000250235"/>
    </source>
</evidence>
<feature type="compositionally biased region" description="Basic and acidic residues" evidence="1">
    <location>
        <begin position="35"/>
        <end position="51"/>
    </location>
</feature>